<evidence type="ECO:0000313" key="2">
    <source>
        <dbReference type="EMBL" id="CAB5228582.1"/>
    </source>
</evidence>
<gene>
    <name evidence="2" type="ORF">UFOVP1549_42</name>
    <name evidence="1" type="ORF">UFOVP303_52</name>
</gene>
<name>A0A6J7XFE8_9CAUD</name>
<reference evidence="2" key="1">
    <citation type="submission" date="2020-05" db="EMBL/GenBank/DDBJ databases">
        <authorList>
            <person name="Chiriac C."/>
            <person name="Salcher M."/>
            <person name="Ghai R."/>
            <person name="Kavagutti S V."/>
        </authorList>
    </citation>
    <scope>NUCLEOTIDE SEQUENCE</scope>
</reference>
<organism evidence="2">
    <name type="scientific">uncultured Caudovirales phage</name>
    <dbReference type="NCBI Taxonomy" id="2100421"/>
    <lineage>
        <taxon>Viruses</taxon>
        <taxon>Duplodnaviria</taxon>
        <taxon>Heunggongvirae</taxon>
        <taxon>Uroviricota</taxon>
        <taxon>Caudoviricetes</taxon>
        <taxon>Peduoviridae</taxon>
        <taxon>Maltschvirus</taxon>
        <taxon>Maltschvirus maltsch</taxon>
    </lineage>
</organism>
<dbReference type="EMBL" id="LR798394">
    <property type="protein sequence ID" value="CAB5228582.1"/>
    <property type="molecule type" value="Genomic_DNA"/>
</dbReference>
<sequence>MSDNPVAKVVAPKGATTGSLVAQGKYECPSCDNTIEVFVRLSELPLCCNHVTGKIQMRKVGK</sequence>
<protein>
    <submittedName>
        <fullName evidence="2">Uncharacterized protein</fullName>
    </submittedName>
</protein>
<dbReference type="EMBL" id="LR796315">
    <property type="protein sequence ID" value="CAB4136179.1"/>
    <property type="molecule type" value="Genomic_DNA"/>
</dbReference>
<proteinExistence type="predicted"/>
<accession>A0A6J7XFE8</accession>
<evidence type="ECO:0000313" key="1">
    <source>
        <dbReference type="EMBL" id="CAB4136179.1"/>
    </source>
</evidence>